<keyword evidence="2" id="KW-1185">Reference proteome</keyword>
<gene>
    <name evidence="1" type="ORF">DYI25_05745</name>
</gene>
<comment type="caution">
    <text evidence="1">The sequence shown here is derived from an EMBL/GenBank/DDBJ whole genome shotgun (WGS) entry which is preliminary data.</text>
</comment>
<evidence type="ECO:0000313" key="1">
    <source>
        <dbReference type="EMBL" id="MBS8263936.1"/>
    </source>
</evidence>
<proteinExistence type="predicted"/>
<dbReference type="AlphaFoldDB" id="A0A944CIW2"/>
<evidence type="ECO:0000313" key="2">
    <source>
        <dbReference type="Proteomes" id="UP000761411"/>
    </source>
</evidence>
<sequence length="102" mass="12116">MQKIKLFLSYQCYPIWIYDDKGELLNNDLVNELEKEVYIVNELNSIQTIYDSLFVDDGKTLEYIGFSSDVDRTSFQEKINKINHLIQITLHGKYIIEDEIEF</sequence>
<dbReference type="EMBL" id="QTKX01000001">
    <property type="protein sequence ID" value="MBS8263936.1"/>
    <property type="molecule type" value="Genomic_DNA"/>
</dbReference>
<dbReference type="Proteomes" id="UP000761411">
    <property type="component" value="Unassembled WGS sequence"/>
</dbReference>
<name>A0A944CIW2_9BACI</name>
<protein>
    <submittedName>
        <fullName evidence="1">Uncharacterized protein</fullName>
    </submittedName>
</protein>
<accession>A0A944CIW2</accession>
<reference evidence="1 2" key="1">
    <citation type="journal article" date="2021" name="Microorganisms">
        <title>Bacterial Dimethylsulfoniopropionate Biosynthesis in the East China Sea.</title>
        <authorList>
            <person name="Liu J."/>
            <person name="Zhang Y."/>
            <person name="Liu J."/>
            <person name="Zhong H."/>
            <person name="Williams B.T."/>
            <person name="Zheng Y."/>
            <person name="Curson A.R.J."/>
            <person name="Sun C."/>
            <person name="Sun H."/>
            <person name="Song D."/>
            <person name="Wagner Mackenzie B."/>
            <person name="Bermejo Martinez A."/>
            <person name="Todd J.D."/>
            <person name="Zhang X.H."/>
        </authorList>
    </citation>
    <scope>NUCLEOTIDE SEQUENCE [LARGE SCALE GENOMIC DNA]</scope>
    <source>
        <strain evidence="1 2">ESS08</strain>
    </source>
</reference>
<organism evidence="1 2">
    <name type="scientific">Mesobacillus boroniphilus</name>
    <dbReference type="NCBI Taxonomy" id="308892"/>
    <lineage>
        <taxon>Bacteria</taxon>
        <taxon>Bacillati</taxon>
        <taxon>Bacillota</taxon>
        <taxon>Bacilli</taxon>
        <taxon>Bacillales</taxon>
        <taxon>Bacillaceae</taxon>
        <taxon>Mesobacillus</taxon>
    </lineage>
</organism>
<dbReference type="RefSeq" id="WP_213367462.1">
    <property type="nucleotide sequence ID" value="NZ_QTKX01000001.1"/>
</dbReference>